<dbReference type="Pfam" id="PF00646">
    <property type="entry name" value="F-box"/>
    <property type="match status" value="1"/>
</dbReference>
<dbReference type="SUPFAM" id="SSF81383">
    <property type="entry name" value="F-box domain"/>
    <property type="match status" value="1"/>
</dbReference>
<reference evidence="3" key="1">
    <citation type="journal article" date="2019" name="Curr. Biol.">
        <title>Genome Sequence of Striga asiatica Provides Insight into the Evolution of Plant Parasitism.</title>
        <authorList>
            <person name="Yoshida S."/>
            <person name="Kim S."/>
            <person name="Wafula E.K."/>
            <person name="Tanskanen J."/>
            <person name="Kim Y.M."/>
            <person name="Honaas L."/>
            <person name="Yang Z."/>
            <person name="Spallek T."/>
            <person name="Conn C.E."/>
            <person name="Ichihashi Y."/>
            <person name="Cheong K."/>
            <person name="Cui S."/>
            <person name="Der J.P."/>
            <person name="Gundlach H."/>
            <person name="Jiao Y."/>
            <person name="Hori C."/>
            <person name="Ishida J.K."/>
            <person name="Kasahara H."/>
            <person name="Kiba T."/>
            <person name="Kim M.S."/>
            <person name="Koo N."/>
            <person name="Laohavisit A."/>
            <person name="Lee Y.H."/>
            <person name="Lumba S."/>
            <person name="McCourt P."/>
            <person name="Mortimer J.C."/>
            <person name="Mutuku J.M."/>
            <person name="Nomura T."/>
            <person name="Sasaki-Sekimoto Y."/>
            <person name="Seto Y."/>
            <person name="Wang Y."/>
            <person name="Wakatake T."/>
            <person name="Sakakibara H."/>
            <person name="Demura T."/>
            <person name="Yamaguchi S."/>
            <person name="Yoneyama K."/>
            <person name="Manabe R.I."/>
            <person name="Nelson D.C."/>
            <person name="Schulman A.H."/>
            <person name="Timko M.P."/>
            <person name="dePamphilis C.W."/>
            <person name="Choi D."/>
            <person name="Shirasu K."/>
        </authorList>
    </citation>
    <scope>NUCLEOTIDE SEQUENCE [LARGE SCALE GENOMIC DNA]</scope>
    <source>
        <strain evidence="3">cv. UVA1</strain>
    </source>
</reference>
<dbReference type="InterPro" id="IPR032675">
    <property type="entry name" value="LRR_dom_sf"/>
</dbReference>
<feature type="domain" description="F-box" evidence="1">
    <location>
        <begin position="1"/>
        <end position="35"/>
    </location>
</feature>
<keyword evidence="3" id="KW-1185">Reference proteome</keyword>
<dbReference type="InterPro" id="IPR050232">
    <property type="entry name" value="FBL13/AtMIF1-like"/>
</dbReference>
<sequence>MLNALPDEILSQILSFLPFKTSVSTSTLAVRWRRLWTYAPNIQLTGDSIPCSISERTKFVRTLTIILSQCETHGVNTLRLPMGYFNKHELESCLESAFACNVKFLHLTLPYALNIIPPCVFTSKTLVELRIKNLHIEMKNGVVCLPALKRLCLDYVDFRLGCSLESMISGCPVLEDFTLGYCLLGDSEIEGCHCISSPIMKRLVLHCGLTPTSRLKIDTPALEYVVLRFNKPYNISIGSMASLIEADIFVFCLNFGARSLVELLGRFSNVKDMKLSILGKVRDITPADLNINFHNLAKLTVGGDCRFISYFVEKANKLEVLNVKQCLEPQCEMELLHHWWFLTYLLEKADKLKVLIIRTVYNKHNRKRWLAVHLQVPNCLLSHLKIVQIRELYCMENELDMVRYLLKNAKVLERMELHCFERMEQHCLEESIGRISSFDRGSEKCEIVFN</sequence>
<dbReference type="PROSITE" id="PS50181">
    <property type="entry name" value="FBOX"/>
    <property type="match status" value="1"/>
</dbReference>
<dbReference type="InterPro" id="IPR006566">
    <property type="entry name" value="FBD"/>
</dbReference>
<dbReference type="OrthoDB" id="811707at2759"/>
<dbReference type="EMBL" id="BKCP01010515">
    <property type="protein sequence ID" value="GER53341.1"/>
    <property type="molecule type" value="Genomic_DNA"/>
</dbReference>
<evidence type="ECO:0000313" key="3">
    <source>
        <dbReference type="Proteomes" id="UP000325081"/>
    </source>
</evidence>
<accession>A0A5A7RAL2</accession>
<dbReference type="SUPFAM" id="SSF52047">
    <property type="entry name" value="RNI-like"/>
    <property type="match status" value="1"/>
</dbReference>
<dbReference type="Proteomes" id="UP000325081">
    <property type="component" value="Unassembled WGS sequence"/>
</dbReference>
<dbReference type="InterPro" id="IPR001810">
    <property type="entry name" value="F-box_dom"/>
</dbReference>
<dbReference type="InterPro" id="IPR036047">
    <property type="entry name" value="F-box-like_dom_sf"/>
</dbReference>
<dbReference type="CDD" id="cd22160">
    <property type="entry name" value="F-box_AtFBL13-like"/>
    <property type="match status" value="1"/>
</dbReference>
<protein>
    <submittedName>
        <fullName evidence="2">FBD-associated F-box protein</fullName>
    </submittedName>
</protein>
<dbReference type="PANTHER" id="PTHR31900:SF34">
    <property type="entry name" value="EMB|CAB62440.1-RELATED"/>
    <property type="match status" value="1"/>
</dbReference>
<dbReference type="SMART" id="SM00579">
    <property type="entry name" value="FBD"/>
    <property type="match status" value="1"/>
</dbReference>
<dbReference type="PANTHER" id="PTHR31900">
    <property type="entry name" value="F-BOX/RNI SUPERFAMILY PROTEIN-RELATED"/>
    <property type="match status" value="1"/>
</dbReference>
<gene>
    <name evidence="2" type="ORF">STAS_30846</name>
</gene>
<dbReference type="Pfam" id="PF24758">
    <property type="entry name" value="LRR_At5g56370"/>
    <property type="match status" value="1"/>
</dbReference>
<name>A0A5A7RAL2_STRAF</name>
<dbReference type="AlphaFoldDB" id="A0A5A7RAL2"/>
<organism evidence="2 3">
    <name type="scientific">Striga asiatica</name>
    <name type="common">Asiatic witchweed</name>
    <name type="synonym">Buchnera asiatica</name>
    <dbReference type="NCBI Taxonomy" id="4170"/>
    <lineage>
        <taxon>Eukaryota</taxon>
        <taxon>Viridiplantae</taxon>
        <taxon>Streptophyta</taxon>
        <taxon>Embryophyta</taxon>
        <taxon>Tracheophyta</taxon>
        <taxon>Spermatophyta</taxon>
        <taxon>Magnoliopsida</taxon>
        <taxon>eudicotyledons</taxon>
        <taxon>Gunneridae</taxon>
        <taxon>Pentapetalae</taxon>
        <taxon>asterids</taxon>
        <taxon>lamiids</taxon>
        <taxon>Lamiales</taxon>
        <taxon>Orobanchaceae</taxon>
        <taxon>Buchnereae</taxon>
        <taxon>Striga</taxon>
    </lineage>
</organism>
<comment type="caution">
    <text evidence="2">The sequence shown here is derived from an EMBL/GenBank/DDBJ whole genome shotgun (WGS) entry which is preliminary data.</text>
</comment>
<dbReference type="Gene3D" id="3.80.10.10">
    <property type="entry name" value="Ribonuclease Inhibitor"/>
    <property type="match status" value="1"/>
</dbReference>
<evidence type="ECO:0000313" key="2">
    <source>
        <dbReference type="EMBL" id="GER53341.1"/>
    </source>
</evidence>
<dbReference type="InterPro" id="IPR055411">
    <property type="entry name" value="LRR_FXL15/At3g58940/PEG3-like"/>
</dbReference>
<dbReference type="Pfam" id="PF08387">
    <property type="entry name" value="FBD"/>
    <property type="match status" value="1"/>
</dbReference>
<proteinExistence type="predicted"/>
<evidence type="ECO:0000259" key="1">
    <source>
        <dbReference type="PROSITE" id="PS50181"/>
    </source>
</evidence>
<dbReference type="Gene3D" id="1.20.1280.50">
    <property type="match status" value="1"/>
</dbReference>
<dbReference type="InterPro" id="IPR053781">
    <property type="entry name" value="F-box_AtFBL13-like"/>
</dbReference>